<dbReference type="EMBL" id="KV015412">
    <property type="protein sequence ID" value="KZV20799.1"/>
    <property type="molecule type" value="Genomic_DNA"/>
</dbReference>
<accession>A0A2Z7ANI0</accession>
<organism evidence="1 2">
    <name type="scientific">Dorcoceras hygrometricum</name>
    <dbReference type="NCBI Taxonomy" id="472368"/>
    <lineage>
        <taxon>Eukaryota</taxon>
        <taxon>Viridiplantae</taxon>
        <taxon>Streptophyta</taxon>
        <taxon>Embryophyta</taxon>
        <taxon>Tracheophyta</taxon>
        <taxon>Spermatophyta</taxon>
        <taxon>Magnoliopsida</taxon>
        <taxon>eudicotyledons</taxon>
        <taxon>Gunneridae</taxon>
        <taxon>Pentapetalae</taxon>
        <taxon>asterids</taxon>
        <taxon>lamiids</taxon>
        <taxon>Lamiales</taxon>
        <taxon>Gesneriaceae</taxon>
        <taxon>Didymocarpoideae</taxon>
        <taxon>Trichosporeae</taxon>
        <taxon>Loxocarpinae</taxon>
        <taxon>Dorcoceras</taxon>
    </lineage>
</organism>
<evidence type="ECO:0000313" key="1">
    <source>
        <dbReference type="EMBL" id="KZV20799.1"/>
    </source>
</evidence>
<protein>
    <submittedName>
        <fullName evidence="1">Uncharacterized protein</fullName>
    </submittedName>
</protein>
<name>A0A2Z7ANI0_9LAMI</name>
<dbReference type="AlphaFoldDB" id="A0A2Z7ANI0"/>
<reference evidence="1 2" key="1">
    <citation type="journal article" date="2015" name="Proc. Natl. Acad. Sci. U.S.A.">
        <title>The resurrection genome of Boea hygrometrica: A blueprint for survival of dehydration.</title>
        <authorList>
            <person name="Xiao L."/>
            <person name="Yang G."/>
            <person name="Zhang L."/>
            <person name="Yang X."/>
            <person name="Zhao S."/>
            <person name="Ji Z."/>
            <person name="Zhou Q."/>
            <person name="Hu M."/>
            <person name="Wang Y."/>
            <person name="Chen M."/>
            <person name="Xu Y."/>
            <person name="Jin H."/>
            <person name="Xiao X."/>
            <person name="Hu G."/>
            <person name="Bao F."/>
            <person name="Hu Y."/>
            <person name="Wan P."/>
            <person name="Li L."/>
            <person name="Deng X."/>
            <person name="Kuang T."/>
            <person name="Xiang C."/>
            <person name="Zhu J.K."/>
            <person name="Oliver M.J."/>
            <person name="He Y."/>
        </authorList>
    </citation>
    <scope>NUCLEOTIDE SEQUENCE [LARGE SCALE GENOMIC DNA]</scope>
    <source>
        <strain evidence="2">cv. XS01</strain>
    </source>
</reference>
<keyword evidence="2" id="KW-1185">Reference proteome</keyword>
<dbReference type="Proteomes" id="UP000250235">
    <property type="component" value="Unassembled WGS sequence"/>
</dbReference>
<evidence type="ECO:0000313" key="2">
    <source>
        <dbReference type="Proteomes" id="UP000250235"/>
    </source>
</evidence>
<gene>
    <name evidence="1" type="ORF">F511_44207</name>
</gene>
<sequence>MSYVSPSSSSEGSTRRFYLYIVYRPDTATSNCENSYTLPALGCSLNLLFNASVRRATNTEFNVVVLGRN</sequence>
<proteinExistence type="predicted"/>